<name>A0A812KRP9_9DINO</name>
<keyword evidence="3" id="KW-1185">Reference proteome</keyword>
<evidence type="ECO:0000313" key="2">
    <source>
        <dbReference type="EMBL" id="CAE7235092.1"/>
    </source>
</evidence>
<accession>A0A812KRP9</accession>
<gene>
    <name evidence="2" type="primary">SLC25A17</name>
    <name evidence="2" type="ORF">SNAT2548_LOCUS10002</name>
</gene>
<evidence type="ECO:0000256" key="1">
    <source>
        <dbReference type="SAM" id="MobiDB-lite"/>
    </source>
</evidence>
<feature type="region of interest" description="Disordered" evidence="1">
    <location>
        <begin position="50"/>
        <end position="69"/>
    </location>
</feature>
<dbReference type="OrthoDB" id="432753at2759"/>
<reference evidence="2" key="1">
    <citation type="submission" date="2021-02" db="EMBL/GenBank/DDBJ databases">
        <authorList>
            <person name="Dougan E. K."/>
            <person name="Rhodes N."/>
            <person name="Thang M."/>
            <person name="Chan C."/>
        </authorList>
    </citation>
    <scope>NUCLEOTIDE SEQUENCE</scope>
</reference>
<organism evidence="2 3">
    <name type="scientific">Symbiodinium natans</name>
    <dbReference type="NCBI Taxonomy" id="878477"/>
    <lineage>
        <taxon>Eukaryota</taxon>
        <taxon>Sar</taxon>
        <taxon>Alveolata</taxon>
        <taxon>Dinophyceae</taxon>
        <taxon>Suessiales</taxon>
        <taxon>Symbiodiniaceae</taxon>
        <taxon>Symbiodinium</taxon>
    </lineage>
</organism>
<feature type="compositionally biased region" description="Low complexity" evidence="1">
    <location>
        <begin position="235"/>
        <end position="258"/>
    </location>
</feature>
<feature type="region of interest" description="Disordered" evidence="1">
    <location>
        <begin position="163"/>
        <end position="182"/>
    </location>
</feature>
<dbReference type="AlphaFoldDB" id="A0A812KRP9"/>
<feature type="region of interest" description="Disordered" evidence="1">
    <location>
        <begin position="83"/>
        <end position="138"/>
    </location>
</feature>
<feature type="region of interest" description="Disordered" evidence="1">
    <location>
        <begin position="198"/>
        <end position="292"/>
    </location>
</feature>
<proteinExistence type="predicted"/>
<evidence type="ECO:0000313" key="3">
    <source>
        <dbReference type="Proteomes" id="UP000604046"/>
    </source>
</evidence>
<feature type="compositionally biased region" description="Basic and acidic residues" evidence="1">
    <location>
        <begin position="50"/>
        <end position="62"/>
    </location>
</feature>
<dbReference type="EMBL" id="CAJNDS010000802">
    <property type="protein sequence ID" value="CAE7235092.1"/>
    <property type="molecule type" value="Genomic_DNA"/>
</dbReference>
<feature type="compositionally biased region" description="Polar residues" evidence="1">
    <location>
        <begin position="282"/>
        <end position="292"/>
    </location>
</feature>
<protein>
    <submittedName>
        <fullName evidence="2">SLC25A17 protein</fullName>
    </submittedName>
</protein>
<dbReference type="Proteomes" id="UP000604046">
    <property type="component" value="Unassembled WGS sequence"/>
</dbReference>
<sequence>MVALSAVVGAAVKRVGESAPLSALDSESQARHTDITAFCSWAQEDGRYQEQKEVTKATDKGKVPAPARAQARDQVFACEMEKEGRDSVFGSGPGVAQITDSGAGPNLPEDVDMHSSSPSPPESQHRPESQPTPFCWDPPILRKVQATVPDSVPTPLLQESVAWPASQPVPPPPQAFLDSLPTPWFSQPTPKVELSDLRYISDPTPMPPKQEEDALPSPSIPTPLPAELCSAGEGAPSSRPAIQAAAADAVPSATADGAPRAPQDSPFATSLDVLSLPRQAAGTLTKQGTGAP</sequence>
<comment type="caution">
    <text evidence="2">The sequence shown here is derived from an EMBL/GenBank/DDBJ whole genome shotgun (WGS) entry which is preliminary data.</text>
</comment>